<reference evidence="1 2" key="1">
    <citation type="journal article" date="2016" name="Nat. Commun.">
        <title>Thousands of microbial genomes shed light on interconnected biogeochemical processes in an aquifer system.</title>
        <authorList>
            <person name="Anantharaman K."/>
            <person name="Brown C.T."/>
            <person name="Hug L.A."/>
            <person name="Sharon I."/>
            <person name="Castelle C.J."/>
            <person name="Probst A.J."/>
            <person name="Thomas B.C."/>
            <person name="Singh A."/>
            <person name="Wilkins M.J."/>
            <person name="Karaoz U."/>
            <person name="Brodie E.L."/>
            <person name="Williams K.H."/>
            <person name="Hubbard S.S."/>
            <person name="Banfield J.F."/>
        </authorList>
    </citation>
    <scope>NUCLEOTIDE SEQUENCE [LARGE SCALE GENOMIC DNA]</scope>
</reference>
<evidence type="ECO:0000313" key="2">
    <source>
        <dbReference type="Proteomes" id="UP000177996"/>
    </source>
</evidence>
<dbReference type="AlphaFoldDB" id="A0A1G2D1Y5"/>
<proteinExistence type="predicted"/>
<gene>
    <name evidence="1" type="ORF">A3D65_04390</name>
</gene>
<dbReference type="STRING" id="1798661.A3D65_04390"/>
<name>A0A1G2D1Y5_9BACT</name>
<dbReference type="EMBL" id="MHLL01000075">
    <property type="protein sequence ID" value="OGZ06911.1"/>
    <property type="molecule type" value="Genomic_DNA"/>
</dbReference>
<dbReference type="Proteomes" id="UP000177996">
    <property type="component" value="Unassembled WGS sequence"/>
</dbReference>
<comment type="caution">
    <text evidence="1">The sequence shown here is derived from an EMBL/GenBank/DDBJ whole genome shotgun (WGS) entry which is preliminary data.</text>
</comment>
<sequence>MGNRCGLIYGIFLSMNEGGQEDVLKALRVNETLADMDKKYGVTRKSPRSSFATNESNVPAGFQDALRELTERNNAFRAYLDALPREKFVIGPEELRQIRDITSLVSHFLKKYEDARRQIREGDRLSYDKKKMKELIAQLDSLSVWQAKFATECSGGASSDVPLQKYNKDEDSLYYMTLSGATMRIKTVGLANGLQRVVQPFTEKILFIGPNGEISESPREGYVVEEYLTDSFSSAVAGKDVETYQSGLEIYRREGEVAAISHKNEQGLTSFSPAHTGDRVNKIFFVR</sequence>
<protein>
    <submittedName>
        <fullName evidence="1">Uncharacterized protein</fullName>
    </submittedName>
</protein>
<accession>A0A1G2D1Y5</accession>
<organism evidence="1 2">
    <name type="scientific">Candidatus Lloydbacteria bacterium RIFCSPHIGHO2_02_FULL_50_13</name>
    <dbReference type="NCBI Taxonomy" id="1798661"/>
    <lineage>
        <taxon>Bacteria</taxon>
        <taxon>Candidatus Lloydiibacteriota</taxon>
    </lineage>
</organism>
<evidence type="ECO:0000313" key="1">
    <source>
        <dbReference type="EMBL" id="OGZ06911.1"/>
    </source>
</evidence>